<dbReference type="InterPro" id="IPR012674">
    <property type="entry name" value="Calycin"/>
</dbReference>
<reference evidence="4" key="1">
    <citation type="submission" date="2016-07" db="EMBL/GenBank/DDBJ databases">
        <authorList>
            <person name="Bretaudeau A."/>
        </authorList>
    </citation>
    <scope>NUCLEOTIDE SEQUENCE</scope>
    <source>
        <strain evidence="4">Rice</strain>
        <tissue evidence="4">Whole body</tissue>
    </source>
</reference>
<dbReference type="EMBL" id="ODYU01000112">
    <property type="protein sequence ID" value="SOQ34332.1"/>
    <property type="molecule type" value="Genomic_DNA"/>
</dbReference>
<evidence type="ECO:0000256" key="1">
    <source>
        <dbReference type="ARBA" id="ARBA00008390"/>
    </source>
</evidence>
<protein>
    <submittedName>
        <fullName evidence="4">SFRICE_005593</fullName>
    </submittedName>
</protein>
<dbReference type="SUPFAM" id="SSF50814">
    <property type="entry name" value="Lipocalins"/>
    <property type="match status" value="3"/>
</dbReference>
<feature type="domain" description="Cytosolic fatty-acid binding proteins" evidence="3">
    <location>
        <begin position="139"/>
        <end position="156"/>
    </location>
</feature>
<dbReference type="Pfam" id="PF00061">
    <property type="entry name" value="Lipocalin"/>
    <property type="match status" value="2"/>
</dbReference>
<name>A0A2H1V1V6_SPOFR</name>
<dbReference type="Gene3D" id="2.40.128.20">
    <property type="match status" value="3"/>
</dbReference>
<dbReference type="AlphaFoldDB" id="A0A2H1V1V6"/>
<dbReference type="OrthoDB" id="354351at2759"/>
<sequence>MAFLNKTYKFVSQENFDGFLKASGVPDDKIEKTQSYTPDQKITKDGDTYTYIVSGALGTKEIKFQSGVEFDDKLGAEQTPVKSTIVVDGNTVTQTAKGAIGVATFKREYNGDDLVVTITMDNWNGSAKRSEANMSFLNKNYKFVSQENFDGFLKAVGVPEDRIEKLMKFAPDQKLTKDGDTYIYYTVTSDGPQEIKFKSGVEIDELLGSSKVPVKSTYVVEGNTMTQTVKSAEKGVGVFKREYNGDDLIVENFDAFLKVVGVPDEKIPAILKFAPDFKLSKDGDTYIYSTVRSSGPTEVKFQSGVEFDDVIGEDKTPVKSTYTVDGNTVTQVIKSDRGSASFKREFNGDDLVLTITVDKWDGQAKRFYKAA</sequence>
<evidence type="ECO:0000313" key="4">
    <source>
        <dbReference type="EMBL" id="SOQ34332.1"/>
    </source>
</evidence>
<proteinExistence type="inferred from homology"/>
<evidence type="ECO:0000256" key="2">
    <source>
        <dbReference type="ARBA" id="ARBA00023121"/>
    </source>
</evidence>
<dbReference type="InterPro" id="IPR000463">
    <property type="entry name" value="Fatty_acid-bd"/>
</dbReference>
<dbReference type="PANTHER" id="PTHR11955">
    <property type="entry name" value="FATTY ACID BINDING PROTEIN"/>
    <property type="match status" value="1"/>
</dbReference>
<dbReference type="InterPro" id="IPR031259">
    <property type="entry name" value="ILBP"/>
</dbReference>
<dbReference type="GO" id="GO:0008289">
    <property type="term" value="F:lipid binding"/>
    <property type="evidence" value="ECO:0007669"/>
    <property type="project" value="UniProtKB-KW"/>
</dbReference>
<dbReference type="PROSITE" id="PS00214">
    <property type="entry name" value="FABP"/>
    <property type="match status" value="1"/>
</dbReference>
<organism evidence="4">
    <name type="scientific">Spodoptera frugiperda</name>
    <name type="common">Fall armyworm</name>
    <dbReference type="NCBI Taxonomy" id="7108"/>
    <lineage>
        <taxon>Eukaryota</taxon>
        <taxon>Metazoa</taxon>
        <taxon>Ecdysozoa</taxon>
        <taxon>Arthropoda</taxon>
        <taxon>Hexapoda</taxon>
        <taxon>Insecta</taxon>
        <taxon>Pterygota</taxon>
        <taxon>Neoptera</taxon>
        <taxon>Endopterygota</taxon>
        <taxon>Lepidoptera</taxon>
        <taxon>Glossata</taxon>
        <taxon>Ditrysia</taxon>
        <taxon>Noctuoidea</taxon>
        <taxon>Noctuidae</taxon>
        <taxon>Amphipyrinae</taxon>
        <taxon>Spodoptera</taxon>
    </lineage>
</organism>
<dbReference type="CDD" id="cd19448">
    <property type="entry name" value="FABP_pancrustacea"/>
    <property type="match status" value="1"/>
</dbReference>
<gene>
    <name evidence="4" type="ORF">SFRICE_005593</name>
</gene>
<comment type="similarity">
    <text evidence="1">Belongs to the calycin superfamily. Fatty-acid binding protein (FABP) family.</text>
</comment>
<dbReference type="InterPro" id="IPR000566">
    <property type="entry name" value="Lipocln_cytosolic_FA-bd_dom"/>
</dbReference>
<keyword evidence="2" id="KW-0446">Lipid-binding</keyword>
<accession>A0A2H1V1V6</accession>
<evidence type="ECO:0000259" key="3">
    <source>
        <dbReference type="PROSITE" id="PS00214"/>
    </source>
</evidence>